<feature type="transmembrane region" description="Helical" evidence="1">
    <location>
        <begin position="106"/>
        <end position="127"/>
    </location>
</feature>
<gene>
    <name evidence="2" type="ORF">MFMK1_000438</name>
</gene>
<dbReference type="RefSeq" id="WP_366923541.1">
    <property type="nucleotide sequence ID" value="NZ_CP121694.1"/>
</dbReference>
<dbReference type="EMBL" id="CP121694">
    <property type="protein sequence ID" value="WRO20654.1"/>
    <property type="molecule type" value="Genomic_DNA"/>
</dbReference>
<dbReference type="AlphaFoldDB" id="A0AAU0UKH3"/>
<feature type="transmembrane region" description="Helical" evidence="1">
    <location>
        <begin position="289"/>
        <end position="311"/>
    </location>
</feature>
<dbReference type="PANTHER" id="PTHR41324:SF1">
    <property type="entry name" value="DUF2232 DOMAIN-CONTAINING PROTEIN"/>
    <property type="match status" value="1"/>
</dbReference>
<evidence type="ECO:0000256" key="1">
    <source>
        <dbReference type="SAM" id="Phobius"/>
    </source>
</evidence>
<feature type="transmembrane region" description="Helical" evidence="1">
    <location>
        <begin position="7"/>
        <end position="26"/>
    </location>
</feature>
<feature type="transmembrane region" description="Helical" evidence="1">
    <location>
        <begin position="222"/>
        <end position="242"/>
    </location>
</feature>
<evidence type="ECO:0000313" key="2">
    <source>
        <dbReference type="EMBL" id="WRO20654.1"/>
    </source>
</evidence>
<feature type="transmembrane region" description="Helical" evidence="1">
    <location>
        <begin position="77"/>
        <end position="94"/>
    </location>
</feature>
<dbReference type="InterPro" id="IPR018710">
    <property type="entry name" value="DUF2232"/>
</dbReference>
<dbReference type="PANTHER" id="PTHR41324">
    <property type="entry name" value="MEMBRANE PROTEIN-RELATED"/>
    <property type="match status" value="1"/>
</dbReference>
<dbReference type="Proteomes" id="UP001329915">
    <property type="component" value="Chromosome"/>
</dbReference>
<protein>
    <submittedName>
        <fullName evidence="2">YybS family protein</fullName>
    </submittedName>
</protein>
<keyword evidence="3" id="KW-1185">Reference proteome</keyword>
<dbReference type="Pfam" id="PF09991">
    <property type="entry name" value="DUF2232"/>
    <property type="match status" value="1"/>
</dbReference>
<organism evidence="2 3">
    <name type="scientific">Metallumcola ferriviriculae</name>
    <dbReference type="NCBI Taxonomy" id="3039180"/>
    <lineage>
        <taxon>Bacteria</taxon>
        <taxon>Bacillati</taxon>
        <taxon>Bacillota</taxon>
        <taxon>Clostridia</taxon>
        <taxon>Neomoorellales</taxon>
        <taxon>Desulfitibacteraceae</taxon>
        <taxon>Metallumcola</taxon>
    </lineage>
</organism>
<accession>A0AAU0UKH3</accession>
<reference evidence="2 3" key="1">
    <citation type="submission" date="2023-04" db="EMBL/GenBank/DDBJ databases">
        <authorList>
            <person name="Hsu D."/>
        </authorList>
    </citation>
    <scope>NUCLEOTIDE SEQUENCE [LARGE SCALE GENOMIC DNA]</scope>
    <source>
        <strain evidence="2 3">MK1</strain>
    </source>
</reference>
<evidence type="ECO:0000313" key="3">
    <source>
        <dbReference type="Proteomes" id="UP001329915"/>
    </source>
</evidence>
<feature type="transmembrane region" description="Helical" evidence="1">
    <location>
        <begin position="32"/>
        <end position="49"/>
    </location>
</feature>
<proteinExistence type="predicted"/>
<feature type="transmembrane region" description="Helical" evidence="1">
    <location>
        <begin position="178"/>
        <end position="201"/>
    </location>
</feature>
<name>A0AAU0UKH3_9FIRM</name>
<keyword evidence="1" id="KW-0812">Transmembrane</keyword>
<sequence>MSKQITVNALVEGALLAAITAILALIGLWVPPLQFITNLVWTVPIVVVILRQDLKVGILATLVAAILVLLFSDPVRAFFLILQFGGVGIVYGVLFKKQTPPGKTVIIGSLVAAVSMVLMIVLSSWVIGVDFAQWTEQFSATINPVIEMYRQMGMLDRMAENGISEAQLRQTLEQVISWLQILVPGILILSAIVSAALNFLVARAIVKKLGFKVPYVPPFRRWQLPWYAAWGVIVGLGLVLFGDANQLPALRTIGQNIMYVYVPFLFIGGLSVIVYFFKERNWSPVLRVMIIIFVLFYWPVAVLILTSIGLFDPLFNYRKLGREMKE</sequence>
<keyword evidence="1" id="KW-0472">Membrane</keyword>
<feature type="transmembrane region" description="Helical" evidence="1">
    <location>
        <begin position="56"/>
        <end position="71"/>
    </location>
</feature>
<keyword evidence="1" id="KW-1133">Transmembrane helix</keyword>
<feature type="transmembrane region" description="Helical" evidence="1">
    <location>
        <begin position="257"/>
        <end position="277"/>
    </location>
</feature>
<dbReference type="KEGG" id="dbc:MFMK1_000438"/>